<keyword evidence="3" id="KW-1185">Reference proteome</keyword>
<protein>
    <submittedName>
        <fullName evidence="2">5778_t:CDS:1</fullName>
    </submittedName>
</protein>
<feature type="region of interest" description="Disordered" evidence="1">
    <location>
        <begin position="77"/>
        <end position="96"/>
    </location>
</feature>
<evidence type="ECO:0000313" key="3">
    <source>
        <dbReference type="Proteomes" id="UP000789405"/>
    </source>
</evidence>
<name>A0A9N9P0Z5_9GLOM</name>
<evidence type="ECO:0000313" key="2">
    <source>
        <dbReference type="EMBL" id="CAG8774478.1"/>
    </source>
</evidence>
<organism evidence="2 3">
    <name type="scientific">Dentiscutata erythropus</name>
    <dbReference type="NCBI Taxonomy" id="1348616"/>
    <lineage>
        <taxon>Eukaryota</taxon>
        <taxon>Fungi</taxon>
        <taxon>Fungi incertae sedis</taxon>
        <taxon>Mucoromycota</taxon>
        <taxon>Glomeromycotina</taxon>
        <taxon>Glomeromycetes</taxon>
        <taxon>Diversisporales</taxon>
        <taxon>Gigasporaceae</taxon>
        <taxon>Dentiscutata</taxon>
    </lineage>
</organism>
<gene>
    <name evidence="2" type="ORF">DERYTH_LOCUS19015</name>
</gene>
<feature type="non-terminal residue" evidence="2">
    <location>
        <position position="1"/>
    </location>
</feature>
<dbReference type="EMBL" id="CAJVPY010020157">
    <property type="protein sequence ID" value="CAG8774478.1"/>
    <property type="molecule type" value="Genomic_DNA"/>
</dbReference>
<feature type="compositionally biased region" description="Basic residues" evidence="1">
    <location>
        <begin position="86"/>
        <end position="96"/>
    </location>
</feature>
<sequence>MNDDNNNFDEFYGEYYFNKQNEINDDISFSSSSNVSIFDKNQSQVKKINSKQKQSYSKPSWVWHYFKCDSKFVHNGSTGNMGNHLQNRHNLSKNKN</sequence>
<evidence type="ECO:0000256" key="1">
    <source>
        <dbReference type="SAM" id="MobiDB-lite"/>
    </source>
</evidence>
<accession>A0A9N9P0Z5</accession>
<reference evidence="2" key="1">
    <citation type="submission" date="2021-06" db="EMBL/GenBank/DDBJ databases">
        <authorList>
            <person name="Kallberg Y."/>
            <person name="Tangrot J."/>
            <person name="Rosling A."/>
        </authorList>
    </citation>
    <scope>NUCLEOTIDE SEQUENCE</scope>
    <source>
        <strain evidence="2">MA453B</strain>
    </source>
</reference>
<dbReference type="Proteomes" id="UP000789405">
    <property type="component" value="Unassembled WGS sequence"/>
</dbReference>
<dbReference type="AlphaFoldDB" id="A0A9N9P0Z5"/>
<comment type="caution">
    <text evidence="2">The sequence shown here is derived from an EMBL/GenBank/DDBJ whole genome shotgun (WGS) entry which is preliminary data.</text>
</comment>
<proteinExistence type="predicted"/>